<dbReference type="AlphaFoldDB" id="A0AAX6G224"/>
<proteinExistence type="predicted"/>
<evidence type="ECO:0000313" key="2">
    <source>
        <dbReference type="Proteomes" id="UP001140949"/>
    </source>
</evidence>
<gene>
    <name evidence="1" type="ORF">M6B38_386735</name>
</gene>
<accession>A0AAX6G224</accession>
<organism evidence="1 2">
    <name type="scientific">Iris pallida</name>
    <name type="common">Sweet iris</name>
    <dbReference type="NCBI Taxonomy" id="29817"/>
    <lineage>
        <taxon>Eukaryota</taxon>
        <taxon>Viridiplantae</taxon>
        <taxon>Streptophyta</taxon>
        <taxon>Embryophyta</taxon>
        <taxon>Tracheophyta</taxon>
        <taxon>Spermatophyta</taxon>
        <taxon>Magnoliopsida</taxon>
        <taxon>Liliopsida</taxon>
        <taxon>Asparagales</taxon>
        <taxon>Iridaceae</taxon>
        <taxon>Iridoideae</taxon>
        <taxon>Irideae</taxon>
        <taxon>Iris</taxon>
    </lineage>
</organism>
<sequence>MSGKYVESGTPGNWHMALCQYQFWDTKFVSLLCRIQHRVLTN</sequence>
<evidence type="ECO:0000313" key="1">
    <source>
        <dbReference type="EMBL" id="KAJ6822572.1"/>
    </source>
</evidence>
<keyword evidence="2" id="KW-1185">Reference proteome</keyword>
<reference evidence="1" key="2">
    <citation type="submission" date="2023-04" db="EMBL/GenBank/DDBJ databases">
        <authorList>
            <person name="Bruccoleri R.E."/>
            <person name="Oakeley E.J."/>
            <person name="Faust A.-M."/>
            <person name="Dessus-Babus S."/>
            <person name="Altorfer M."/>
            <person name="Burckhardt D."/>
            <person name="Oertli M."/>
            <person name="Naumann U."/>
            <person name="Petersen F."/>
            <person name="Wong J."/>
        </authorList>
    </citation>
    <scope>NUCLEOTIDE SEQUENCE</scope>
    <source>
        <strain evidence="1">GSM-AAB239-AS_SAM_17_03QT</strain>
        <tissue evidence="1">Leaf</tissue>
    </source>
</reference>
<protein>
    <submittedName>
        <fullName evidence="1">Uncharacterized protein</fullName>
    </submittedName>
</protein>
<reference evidence="1" key="1">
    <citation type="journal article" date="2023" name="GigaByte">
        <title>Genome assembly of the bearded iris, Iris pallida Lam.</title>
        <authorList>
            <person name="Bruccoleri R.E."/>
            <person name="Oakeley E.J."/>
            <person name="Faust A.M.E."/>
            <person name="Altorfer M."/>
            <person name="Dessus-Babus S."/>
            <person name="Burckhardt D."/>
            <person name="Oertli M."/>
            <person name="Naumann U."/>
            <person name="Petersen F."/>
            <person name="Wong J."/>
        </authorList>
    </citation>
    <scope>NUCLEOTIDE SEQUENCE</scope>
    <source>
        <strain evidence="1">GSM-AAB239-AS_SAM_17_03QT</strain>
    </source>
</reference>
<name>A0AAX6G224_IRIPA</name>
<comment type="caution">
    <text evidence="1">The sequence shown here is derived from an EMBL/GenBank/DDBJ whole genome shotgun (WGS) entry which is preliminary data.</text>
</comment>
<dbReference type="EMBL" id="JANAVB010024000">
    <property type="protein sequence ID" value="KAJ6822572.1"/>
    <property type="molecule type" value="Genomic_DNA"/>
</dbReference>
<dbReference type="Proteomes" id="UP001140949">
    <property type="component" value="Unassembled WGS sequence"/>
</dbReference>